<dbReference type="EMBL" id="JBHLUU010000080">
    <property type="protein sequence ID" value="MFC0476010.1"/>
    <property type="molecule type" value="Genomic_DNA"/>
</dbReference>
<evidence type="ECO:0000313" key="2">
    <source>
        <dbReference type="Proteomes" id="UP001589738"/>
    </source>
</evidence>
<reference evidence="1 2" key="1">
    <citation type="submission" date="2024-09" db="EMBL/GenBank/DDBJ databases">
        <authorList>
            <person name="Sun Q."/>
            <person name="Mori K."/>
        </authorList>
    </citation>
    <scope>NUCLEOTIDE SEQUENCE [LARGE SCALE GENOMIC DNA]</scope>
    <source>
        <strain evidence="1 2">CGMCC 1.9126</strain>
    </source>
</reference>
<proteinExistence type="predicted"/>
<name>A0ABV6KRS2_9BACI</name>
<sequence>MRDPSRIRRILALLQQIWEYQQDVRFNQLVSNMQSIYSQQHDNYGRREVFEKKFIDMDKSSYLDFFFLEDDKWEDFLTSYLSSIEAEIEQQREKIDEKVIDEVIELFIEAGVELEQLDNQIRNKLEYFFLKESRWLTIVAIVNLVRNFSHNDRKELFEKVKRYSDM</sequence>
<dbReference type="Proteomes" id="UP001589738">
    <property type="component" value="Unassembled WGS sequence"/>
</dbReference>
<evidence type="ECO:0000313" key="1">
    <source>
        <dbReference type="EMBL" id="MFC0476010.1"/>
    </source>
</evidence>
<comment type="caution">
    <text evidence="1">The sequence shown here is derived from an EMBL/GenBank/DDBJ whole genome shotgun (WGS) entry which is preliminary data.</text>
</comment>
<protein>
    <submittedName>
        <fullName evidence="1">Uncharacterized protein</fullName>
    </submittedName>
</protein>
<dbReference type="RefSeq" id="WP_377058260.1">
    <property type="nucleotide sequence ID" value="NZ_JBHLUU010000080.1"/>
</dbReference>
<keyword evidence="2" id="KW-1185">Reference proteome</keyword>
<organism evidence="1 2">
    <name type="scientific">Robertmurraya beringensis</name>
    <dbReference type="NCBI Taxonomy" id="641660"/>
    <lineage>
        <taxon>Bacteria</taxon>
        <taxon>Bacillati</taxon>
        <taxon>Bacillota</taxon>
        <taxon>Bacilli</taxon>
        <taxon>Bacillales</taxon>
        <taxon>Bacillaceae</taxon>
        <taxon>Robertmurraya</taxon>
    </lineage>
</organism>
<gene>
    <name evidence="1" type="ORF">ACFFHF_12260</name>
</gene>
<accession>A0ABV6KRS2</accession>